<evidence type="ECO:0000313" key="4">
    <source>
        <dbReference type="EMBL" id="PXY01993.1"/>
    </source>
</evidence>
<dbReference type="OrthoDB" id="597510at2"/>
<accession>A0A2V4A0F2</accession>
<dbReference type="RefSeq" id="WP_110359627.1">
    <property type="nucleotide sequence ID" value="NZ_QFLI01000002.1"/>
</dbReference>
<dbReference type="Pfam" id="PF00106">
    <property type="entry name" value="adh_short"/>
    <property type="match status" value="1"/>
</dbReference>
<sequence length="277" mass="30941">MNKVALITGANQGLGFGLAQRLNELYKKNDTIYLGVRRPEAGQEAIEAIGNTNAQLEVIYIDISKEESVVEAKNFILEKHGGIDLLIGNAAQRLSQEKSNKDQVESYIHTNIYGTYSLLKHFQPILKNDAKFIIVASAFGSLLNLNESLHPLFNTDSMSLEDINKTMQDYVDDVKTENDLEKGWPEWINTPSKIGQVALMRIAAREEASNHPEKNTSIFSVCPGWVYTESSKPYIDSMGQDALSAYDAAEHIIKLVANTKDNFSGKLIQYAKEIPWN</sequence>
<dbReference type="GO" id="GO:0016491">
    <property type="term" value="F:oxidoreductase activity"/>
    <property type="evidence" value="ECO:0007669"/>
    <property type="project" value="UniProtKB-KW"/>
</dbReference>
<dbReference type="InterPro" id="IPR002347">
    <property type="entry name" value="SDR_fam"/>
</dbReference>
<keyword evidence="5" id="KW-1185">Reference proteome</keyword>
<dbReference type="AlphaFoldDB" id="A0A2V4A0F2"/>
<protein>
    <recommendedName>
        <fullName evidence="6">Short-chain dehydrogenase</fullName>
    </recommendedName>
</protein>
<dbReference type="SUPFAM" id="SSF51735">
    <property type="entry name" value="NAD(P)-binding Rossmann-fold domains"/>
    <property type="match status" value="1"/>
</dbReference>
<evidence type="ECO:0000256" key="2">
    <source>
        <dbReference type="ARBA" id="ARBA00022857"/>
    </source>
</evidence>
<evidence type="ECO:0000256" key="3">
    <source>
        <dbReference type="ARBA" id="ARBA00023002"/>
    </source>
</evidence>
<name>A0A2V4A0F2_9BACT</name>
<dbReference type="InterPro" id="IPR036291">
    <property type="entry name" value="NAD(P)-bd_dom_sf"/>
</dbReference>
<dbReference type="PANTHER" id="PTHR43963:SF6">
    <property type="entry name" value="CHAIN DEHYDROGENASE FAMILY PROTEIN, PUTATIVE (AFU_ORTHOLOGUE AFUA_3G15350)-RELATED"/>
    <property type="match status" value="1"/>
</dbReference>
<keyword evidence="3" id="KW-0560">Oxidoreductase</keyword>
<dbReference type="EMBL" id="QFLI01000002">
    <property type="protein sequence ID" value="PXY01993.1"/>
    <property type="molecule type" value="Genomic_DNA"/>
</dbReference>
<evidence type="ECO:0008006" key="6">
    <source>
        <dbReference type="Google" id="ProtNLM"/>
    </source>
</evidence>
<proteinExistence type="inferred from homology"/>
<keyword evidence="2" id="KW-0521">NADP</keyword>
<reference evidence="4 5" key="1">
    <citation type="submission" date="2018-05" db="EMBL/GenBank/DDBJ databases">
        <title>Marinifilum breve JC075T sp. nov., a marine bacterium isolated from Yongle Blue Hole in the South China Sea.</title>
        <authorList>
            <person name="Fu T."/>
        </authorList>
    </citation>
    <scope>NUCLEOTIDE SEQUENCE [LARGE SCALE GENOMIC DNA]</scope>
    <source>
        <strain evidence="4 5">JC075</strain>
    </source>
</reference>
<dbReference type="PANTHER" id="PTHR43963">
    <property type="entry name" value="CARBONYL REDUCTASE 1-RELATED"/>
    <property type="match status" value="1"/>
</dbReference>
<dbReference type="Gene3D" id="3.40.50.720">
    <property type="entry name" value="NAD(P)-binding Rossmann-like Domain"/>
    <property type="match status" value="1"/>
</dbReference>
<comment type="caution">
    <text evidence="4">The sequence shown here is derived from an EMBL/GenBank/DDBJ whole genome shotgun (WGS) entry which is preliminary data.</text>
</comment>
<organism evidence="4 5">
    <name type="scientific">Marinifilum breve</name>
    <dbReference type="NCBI Taxonomy" id="2184082"/>
    <lineage>
        <taxon>Bacteria</taxon>
        <taxon>Pseudomonadati</taxon>
        <taxon>Bacteroidota</taxon>
        <taxon>Bacteroidia</taxon>
        <taxon>Marinilabiliales</taxon>
        <taxon>Marinifilaceae</taxon>
    </lineage>
</organism>
<evidence type="ECO:0000256" key="1">
    <source>
        <dbReference type="ARBA" id="ARBA00006484"/>
    </source>
</evidence>
<gene>
    <name evidence="4" type="ORF">DF185_04915</name>
</gene>
<dbReference type="Proteomes" id="UP000248079">
    <property type="component" value="Unassembled WGS sequence"/>
</dbReference>
<dbReference type="PRINTS" id="PR00081">
    <property type="entry name" value="GDHRDH"/>
</dbReference>
<comment type="similarity">
    <text evidence="1">Belongs to the short-chain dehydrogenases/reductases (SDR) family.</text>
</comment>
<evidence type="ECO:0000313" key="5">
    <source>
        <dbReference type="Proteomes" id="UP000248079"/>
    </source>
</evidence>